<dbReference type="InterPro" id="IPR036388">
    <property type="entry name" value="WH-like_DNA-bd_sf"/>
</dbReference>
<dbReference type="InterPro" id="IPR036390">
    <property type="entry name" value="WH_DNA-bd_sf"/>
</dbReference>
<feature type="domain" description="HTH arsR-type" evidence="1">
    <location>
        <begin position="21"/>
        <end position="118"/>
    </location>
</feature>
<comment type="caution">
    <text evidence="2">The sequence shown here is derived from an EMBL/GenBank/DDBJ whole genome shotgun (WGS) entry which is preliminary data.</text>
</comment>
<dbReference type="CDD" id="cd00090">
    <property type="entry name" value="HTH_ARSR"/>
    <property type="match status" value="1"/>
</dbReference>
<dbReference type="InterPro" id="IPR001845">
    <property type="entry name" value="HTH_ArsR_DNA-bd_dom"/>
</dbReference>
<dbReference type="InterPro" id="IPR011991">
    <property type="entry name" value="ArsR-like_HTH"/>
</dbReference>
<sequence length="249" mass="26357">MFLQENLEKLGGVPASPIDPRTHRALAGPSRVRVLEFLRERRAAATADEVAIEVGLHPNTVRLHLDQLTDAGLVDRAREPRRGPGRPRVLFTAVAEAPPEPGDDGYRVLAGILAGELESTSARPGLVAAEAGRAWARTLAPEPASSTEPTVPTRAAEATGRLVAALDDLGFAPVPPDRAGDPIELHRCPFQQVAAEHPEVVCGVHLGLIQGVLDDLAAPLHARLEPFVAPGVCHAHLTPLEPSPPTEGH</sequence>
<reference evidence="3" key="1">
    <citation type="journal article" date="2019" name="Int. J. Syst. Evol. Microbiol.">
        <title>The Global Catalogue of Microorganisms (GCM) 10K type strain sequencing project: providing services to taxonomists for standard genome sequencing and annotation.</title>
        <authorList>
            <consortium name="The Broad Institute Genomics Platform"/>
            <consortium name="The Broad Institute Genome Sequencing Center for Infectious Disease"/>
            <person name="Wu L."/>
            <person name="Ma J."/>
        </authorList>
    </citation>
    <scope>NUCLEOTIDE SEQUENCE [LARGE SCALE GENOMIC DNA]</scope>
    <source>
        <strain evidence="3">JCM 15614</strain>
    </source>
</reference>
<dbReference type="Proteomes" id="UP001499924">
    <property type="component" value="Unassembled WGS sequence"/>
</dbReference>
<organism evidence="2 3">
    <name type="scientific">Blastococcus jejuensis</name>
    <dbReference type="NCBI Taxonomy" id="351224"/>
    <lineage>
        <taxon>Bacteria</taxon>
        <taxon>Bacillati</taxon>
        <taxon>Actinomycetota</taxon>
        <taxon>Actinomycetes</taxon>
        <taxon>Geodermatophilales</taxon>
        <taxon>Geodermatophilaceae</taxon>
        <taxon>Blastococcus</taxon>
    </lineage>
</organism>
<dbReference type="Pfam" id="PF12840">
    <property type="entry name" value="HTH_20"/>
    <property type="match status" value="1"/>
</dbReference>
<dbReference type="SUPFAM" id="SSF46785">
    <property type="entry name" value="Winged helix' DNA-binding domain"/>
    <property type="match status" value="1"/>
</dbReference>
<dbReference type="Gene3D" id="1.10.10.10">
    <property type="entry name" value="Winged helix-like DNA-binding domain superfamily/Winged helix DNA-binding domain"/>
    <property type="match status" value="1"/>
</dbReference>
<dbReference type="SMART" id="SM00418">
    <property type="entry name" value="HTH_ARSR"/>
    <property type="match status" value="1"/>
</dbReference>
<dbReference type="EMBL" id="BAAAVV010000005">
    <property type="protein sequence ID" value="GAA3170807.1"/>
    <property type="molecule type" value="Genomic_DNA"/>
</dbReference>
<keyword evidence="3" id="KW-1185">Reference proteome</keyword>
<accession>A0ABP6P7L9</accession>
<evidence type="ECO:0000259" key="1">
    <source>
        <dbReference type="SMART" id="SM00418"/>
    </source>
</evidence>
<evidence type="ECO:0000313" key="3">
    <source>
        <dbReference type="Proteomes" id="UP001499924"/>
    </source>
</evidence>
<evidence type="ECO:0000313" key="2">
    <source>
        <dbReference type="EMBL" id="GAA3170807.1"/>
    </source>
</evidence>
<protein>
    <submittedName>
        <fullName evidence="2">Helix-turn-helix domain-containing protein</fullName>
    </submittedName>
</protein>
<name>A0ABP6P7L9_9ACTN</name>
<proteinExistence type="predicted"/>
<gene>
    <name evidence="2" type="ORF">GCM10010531_25120</name>
</gene>